<evidence type="ECO:0000313" key="4">
    <source>
        <dbReference type="Proteomes" id="UP001208570"/>
    </source>
</evidence>
<keyword evidence="1" id="KW-1133">Transmembrane helix</keyword>
<feature type="chain" id="PRO_5042203472" description="Protein quiver" evidence="2">
    <location>
        <begin position="35"/>
        <end position="139"/>
    </location>
</feature>
<name>A0AAD9MYI5_9ANNE</name>
<keyword evidence="1" id="KW-0812">Transmembrane</keyword>
<accession>A0AAD9MYI5</accession>
<feature type="signal peptide" evidence="2">
    <location>
        <begin position="1"/>
        <end position="34"/>
    </location>
</feature>
<dbReference type="AlphaFoldDB" id="A0AAD9MYI5"/>
<sequence length="139" mass="16228">MNWYLLASSTSWRPSLLLITASIFYLLLISDVESLQCYNCRGVSYYDPDSCFHPIRGRTVRQECNRGEVCETRIHREENFDEIIERGCTNACAGRTYVWTDYFQVHCCDTNECNNAYVKKFSYPLLFTCLIYLALSLIN</sequence>
<evidence type="ECO:0000313" key="3">
    <source>
        <dbReference type="EMBL" id="KAK2148913.1"/>
    </source>
</evidence>
<dbReference type="EMBL" id="JAODUP010000475">
    <property type="protein sequence ID" value="KAK2148913.1"/>
    <property type="molecule type" value="Genomic_DNA"/>
</dbReference>
<reference evidence="3" key="1">
    <citation type="journal article" date="2023" name="Mol. Biol. Evol.">
        <title>Third-Generation Sequencing Reveals the Adaptive Role of the Epigenome in Three Deep-Sea Polychaetes.</title>
        <authorList>
            <person name="Perez M."/>
            <person name="Aroh O."/>
            <person name="Sun Y."/>
            <person name="Lan Y."/>
            <person name="Juniper S.K."/>
            <person name="Young C.R."/>
            <person name="Angers B."/>
            <person name="Qian P.Y."/>
        </authorList>
    </citation>
    <scope>NUCLEOTIDE SEQUENCE</scope>
    <source>
        <strain evidence="3">P08H-3</strain>
    </source>
</reference>
<protein>
    <recommendedName>
        <fullName evidence="5">Protein quiver</fullName>
    </recommendedName>
</protein>
<feature type="transmembrane region" description="Helical" evidence="1">
    <location>
        <begin position="121"/>
        <end position="138"/>
    </location>
</feature>
<comment type="caution">
    <text evidence="3">The sequence shown here is derived from an EMBL/GenBank/DDBJ whole genome shotgun (WGS) entry which is preliminary data.</text>
</comment>
<dbReference type="Gene3D" id="2.10.60.10">
    <property type="entry name" value="CD59"/>
    <property type="match status" value="1"/>
</dbReference>
<dbReference type="SUPFAM" id="SSF57302">
    <property type="entry name" value="Snake toxin-like"/>
    <property type="match status" value="1"/>
</dbReference>
<evidence type="ECO:0000256" key="1">
    <source>
        <dbReference type="SAM" id="Phobius"/>
    </source>
</evidence>
<keyword evidence="4" id="KW-1185">Reference proteome</keyword>
<dbReference type="InterPro" id="IPR045860">
    <property type="entry name" value="Snake_toxin-like_sf"/>
</dbReference>
<keyword evidence="2" id="KW-0732">Signal</keyword>
<proteinExistence type="predicted"/>
<keyword evidence="1" id="KW-0472">Membrane</keyword>
<evidence type="ECO:0008006" key="5">
    <source>
        <dbReference type="Google" id="ProtNLM"/>
    </source>
</evidence>
<organism evidence="3 4">
    <name type="scientific">Paralvinella palmiformis</name>
    <dbReference type="NCBI Taxonomy" id="53620"/>
    <lineage>
        <taxon>Eukaryota</taxon>
        <taxon>Metazoa</taxon>
        <taxon>Spiralia</taxon>
        <taxon>Lophotrochozoa</taxon>
        <taxon>Annelida</taxon>
        <taxon>Polychaeta</taxon>
        <taxon>Sedentaria</taxon>
        <taxon>Canalipalpata</taxon>
        <taxon>Terebellida</taxon>
        <taxon>Terebelliformia</taxon>
        <taxon>Alvinellidae</taxon>
        <taxon>Paralvinella</taxon>
    </lineage>
</organism>
<evidence type="ECO:0000256" key="2">
    <source>
        <dbReference type="SAM" id="SignalP"/>
    </source>
</evidence>
<gene>
    <name evidence="3" type="ORF">LSH36_475g02087</name>
</gene>
<dbReference type="Proteomes" id="UP001208570">
    <property type="component" value="Unassembled WGS sequence"/>
</dbReference>